<dbReference type="CDD" id="cd01098">
    <property type="entry name" value="PAN_AP_plant"/>
    <property type="match status" value="1"/>
</dbReference>
<dbReference type="PROSITE" id="PS50948">
    <property type="entry name" value="PAN"/>
    <property type="match status" value="1"/>
</dbReference>
<proteinExistence type="predicted"/>
<dbReference type="AlphaFoldDB" id="A0AAN8ZFY0"/>
<sequence length="98" mass="11208">MDNFSFVCRFLKVTGVKLPDTSLVGNAKFVNSLECRQECLRNCSCTAYATALRDEKENVCLMWFGESMDMRPSPIWGFDLFVVDSITFGTHQSKDFLF</sequence>
<gene>
    <name evidence="2" type="ORF">RJ641_002072</name>
</gene>
<dbReference type="EMBL" id="JBAMMX010000010">
    <property type="protein sequence ID" value="KAK6932448.1"/>
    <property type="molecule type" value="Genomic_DNA"/>
</dbReference>
<dbReference type="PANTHER" id="PTHR32444:SF247">
    <property type="entry name" value="OS01G0958200 PROTEIN"/>
    <property type="match status" value="1"/>
</dbReference>
<comment type="caution">
    <text evidence="2">The sequence shown here is derived from an EMBL/GenBank/DDBJ whole genome shotgun (WGS) entry which is preliminary data.</text>
</comment>
<dbReference type="SMART" id="SM00473">
    <property type="entry name" value="PAN_AP"/>
    <property type="match status" value="1"/>
</dbReference>
<dbReference type="Proteomes" id="UP001370490">
    <property type="component" value="Unassembled WGS sequence"/>
</dbReference>
<reference evidence="2 3" key="1">
    <citation type="submission" date="2023-12" db="EMBL/GenBank/DDBJ databases">
        <title>A high-quality genome assembly for Dillenia turbinata (Dilleniales).</title>
        <authorList>
            <person name="Chanderbali A."/>
        </authorList>
    </citation>
    <scope>NUCLEOTIDE SEQUENCE [LARGE SCALE GENOMIC DNA]</scope>
    <source>
        <strain evidence="2">LSX21</strain>
        <tissue evidence="2">Leaf</tissue>
    </source>
</reference>
<feature type="domain" description="Apple" evidence="1">
    <location>
        <begin position="8"/>
        <end position="85"/>
    </location>
</feature>
<organism evidence="2 3">
    <name type="scientific">Dillenia turbinata</name>
    <dbReference type="NCBI Taxonomy" id="194707"/>
    <lineage>
        <taxon>Eukaryota</taxon>
        <taxon>Viridiplantae</taxon>
        <taxon>Streptophyta</taxon>
        <taxon>Embryophyta</taxon>
        <taxon>Tracheophyta</taxon>
        <taxon>Spermatophyta</taxon>
        <taxon>Magnoliopsida</taxon>
        <taxon>eudicotyledons</taxon>
        <taxon>Gunneridae</taxon>
        <taxon>Pentapetalae</taxon>
        <taxon>Dilleniales</taxon>
        <taxon>Dilleniaceae</taxon>
        <taxon>Dillenia</taxon>
    </lineage>
</organism>
<dbReference type="InterPro" id="IPR003609">
    <property type="entry name" value="Pan_app"/>
</dbReference>
<accession>A0AAN8ZFY0</accession>
<protein>
    <submittedName>
        <fullName evidence="2">PAN/Apple domain</fullName>
    </submittedName>
</protein>
<evidence type="ECO:0000313" key="2">
    <source>
        <dbReference type="EMBL" id="KAK6932448.1"/>
    </source>
</evidence>
<dbReference type="Pfam" id="PF08276">
    <property type="entry name" value="PAN_2"/>
    <property type="match status" value="1"/>
</dbReference>
<keyword evidence="3" id="KW-1185">Reference proteome</keyword>
<name>A0AAN8ZFY0_9MAGN</name>
<evidence type="ECO:0000259" key="1">
    <source>
        <dbReference type="PROSITE" id="PS50948"/>
    </source>
</evidence>
<dbReference type="PANTHER" id="PTHR32444">
    <property type="entry name" value="BULB-TYPE LECTIN DOMAIN-CONTAINING PROTEIN"/>
    <property type="match status" value="1"/>
</dbReference>
<evidence type="ECO:0000313" key="3">
    <source>
        <dbReference type="Proteomes" id="UP001370490"/>
    </source>
</evidence>